<gene>
    <name evidence="1" type="ORF">D1164_20255</name>
</gene>
<comment type="caution">
    <text evidence="1">The sequence shown here is derived from an EMBL/GenBank/DDBJ whole genome shotgun (WGS) entry which is preliminary data.</text>
</comment>
<organism evidence="1 2">
    <name type="scientific">Mariniphaga sediminis</name>
    <dbReference type="NCBI Taxonomy" id="1628158"/>
    <lineage>
        <taxon>Bacteria</taxon>
        <taxon>Pseudomonadati</taxon>
        <taxon>Bacteroidota</taxon>
        <taxon>Bacteroidia</taxon>
        <taxon>Marinilabiliales</taxon>
        <taxon>Prolixibacteraceae</taxon>
        <taxon>Mariniphaga</taxon>
    </lineage>
</organism>
<dbReference type="EMBL" id="QWET01000022">
    <property type="protein sequence ID" value="RIH63322.1"/>
    <property type="molecule type" value="Genomic_DNA"/>
</dbReference>
<evidence type="ECO:0000313" key="2">
    <source>
        <dbReference type="Proteomes" id="UP000266441"/>
    </source>
</evidence>
<name>A0A399CXX2_9BACT</name>
<evidence type="ECO:0000313" key="1">
    <source>
        <dbReference type="EMBL" id="RIH63322.1"/>
    </source>
</evidence>
<dbReference type="RefSeq" id="WP_119351727.1">
    <property type="nucleotide sequence ID" value="NZ_QWET01000022.1"/>
</dbReference>
<dbReference type="AlphaFoldDB" id="A0A399CXX2"/>
<accession>A0A399CXX2</accession>
<dbReference type="OrthoDB" id="1117114at2"/>
<protein>
    <submittedName>
        <fullName evidence="1">Uncharacterized protein</fullName>
    </submittedName>
</protein>
<sequence length="302" mass="34713">MRISAILIFLFLSFSIYGQTRKTSDWINFGSNHVSKWIQVAPGKMGPNALPVPEMDYAQVPNRSGFEAGTHFNVMKGDTSISSFLAFDWAVVPEKVAVKIWGFPTETFRTNNEVRDDRQIYYDDTGWMTGGGDIWISTFIQIIKDRNKWPDVVLNYSLKTTTGSILHARYTDAPVHYFYAAFGKSFFPENHFLSEVRVAGMGGFYIWQTNKVEMAQDEGPLFEAGVKIRHKTISLMNEMGGYWGYGAYDFLGVKSFAAPIVYRAKLLKEGERFDWKLEYRTGWKDYKYTTFIFGVAYRFNVN</sequence>
<keyword evidence="2" id="KW-1185">Reference proteome</keyword>
<dbReference type="Proteomes" id="UP000266441">
    <property type="component" value="Unassembled WGS sequence"/>
</dbReference>
<reference evidence="1 2" key="1">
    <citation type="journal article" date="2015" name="Int. J. Syst. Evol. Microbiol.">
        <title>Mariniphaga sediminis sp. nov., isolated from coastal sediment.</title>
        <authorList>
            <person name="Wang F.Q."/>
            <person name="Shen Q.Y."/>
            <person name="Chen G.J."/>
            <person name="Du Z.J."/>
        </authorList>
    </citation>
    <scope>NUCLEOTIDE SEQUENCE [LARGE SCALE GENOMIC DNA]</scope>
    <source>
        <strain evidence="1 2">SY21</strain>
    </source>
</reference>
<proteinExistence type="predicted"/>